<dbReference type="Pfam" id="PF07748">
    <property type="entry name" value="Glyco_hydro_38C"/>
    <property type="match status" value="1"/>
</dbReference>
<evidence type="ECO:0000313" key="6">
    <source>
        <dbReference type="EMBL" id="AUI72008.1"/>
    </source>
</evidence>
<evidence type="ECO:0000256" key="2">
    <source>
        <dbReference type="ARBA" id="ARBA00022723"/>
    </source>
</evidence>
<evidence type="ECO:0000313" key="7">
    <source>
        <dbReference type="Proteomes" id="UP000234653"/>
    </source>
</evidence>
<dbReference type="SUPFAM" id="SSF74650">
    <property type="entry name" value="Galactose mutarotase-like"/>
    <property type="match status" value="1"/>
</dbReference>
<accession>A0A2K9HHZ7</accession>
<dbReference type="AlphaFoldDB" id="A0A2K9HHZ7"/>
<dbReference type="GO" id="GO:0046872">
    <property type="term" value="F:metal ion binding"/>
    <property type="evidence" value="ECO:0007669"/>
    <property type="project" value="UniProtKB-KW"/>
</dbReference>
<evidence type="ECO:0000256" key="4">
    <source>
        <dbReference type="ARBA" id="ARBA00023295"/>
    </source>
</evidence>
<dbReference type="GO" id="GO:0004559">
    <property type="term" value="F:alpha-mannosidase activity"/>
    <property type="evidence" value="ECO:0007669"/>
    <property type="project" value="InterPro"/>
</dbReference>
<dbReference type="Pfam" id="PF01074">
    <property type="entry name" value="Glyco_hydro_38N"/>
    <property type="match status" value="1"/>
</dbReference>
<comment type="similarity">
    <text evidence="1">Belongs to the glycosyl hydrolase 38 family.</text>
</comment>
<dbReference type="RefSeq" id="WP_057737180.1">
    <property type="nucleotide sequence ID" value="NZ_AZDQ01000005.1"/>
</dbReference>
<dbReference type="InterPro" id="IPR028995">
    <property type="entry name" value="Glyco_hydro_57/38_cen_sf"/>
</dbReference>
<dbReference type="EMBL" id="CP018867">
    <property type="protein sequence ID" value="AUI72008.1"/>
    <property type="molecule type" value="Genomic_DNA"/>
</dbReference>
<keyword evidence="7" id="KW-1185">Reference proteome</keyword>
<dbReference type="GO" id="GO:0009313">
    <property type="term" value="P:oligosaccharide catabolic process"/>
    <property type="evidence" value="ECO:0007669"/>
    <property type="project" value="TreeGrafter"/>
</dbReference>
<dbReference type="PANTHER" id="PTHR46017">
    <property type="entry name" value="ALPHA-MANNOSIDASE 2C1"/>
    <property type="match status" value="1"/>
</dbReference>
<dbReference type="Gene3D" id="1.20.1270.50">
    <property type="entry name" value="Glycoside hydrolase family 38, central domain"/>
    <property type="match status" value="1"/>
</dbReference>
<dbReference type="Pfam" id="PF17677">
    <property type="entry name" value="Glyco_hydro38C2"/>
    <property type="match status" value="1"/>
</dbReference>
<dbReference type="InterPro" id="IPR037094">
    <property type="entry name" value="Glyco_hydro_38_cen_sf"/>
</dbReference>
<dbReference type="SUPFAM" id="SSF88688">
    <property type="entry name" value="Families 57/38 glycoside transferase middle domain"/>
    <property type="match status" value="1"/>
</dbReference>
<dbReference type="STRING" id="1423720.FC67_GL001294"/>
<evidence type="ECO:0000259" key="5">
    <source>
        <dbReference type="SMART" id="SM00872"/>
    </source>
</evidence>
<dbReference type="InterPro" id="IPR000602">
    <property type="entry name" value="Glyco_hydro_38_N"/>
</dbReference>
<dbReference type="CDD" id="cd10815">
    <property type="entry name" value="GH38N_AMII_EcMngB_like"/>
    <property type="match status" value="1"/>
</dbReference>
<evidence type="ECO:0000256" key="1">
    <source>
        <dbReference type="ARBA" id="ARBA00009792"/>
    </source>
</evidence>
<dbReference type="Gene3D" id="3.20.110.10">
    <property type="entry name" value="Glycoside hydrolase 38, N terminal domain"/>
    <property type="match status" value="1"/>
</dbReference>
<dbReference type="Proteomes" id="UP000234653">
    <property type="component" value="Chromosome"/>
</dbReference>
<proteinExistence type="inferred from homology"/>
<dbReference type="OrthoDB" id="9764050at2"/>
<dbReference type="InterPro" id="IPR011682">
    <property type="entry name" value="Glyco_hydro_38_C"/>
</dbReference>
<gene>
    <name evidence="6" type="ORF">LA20249_07385</name>
</gene>
<dbReference type="InterPro" id="IPR027291">
    <property type="entry name" value="Glyco_hydro_38_N_sf"/>
</dbReference>
<dbReference type="PANTHER" id="PTHR46017:SF2">
    <property type="entry name" value="MANNOSYLGLYCERATE HYDROLASE"/>
    <property type="match status" value="1"/>
</dbReference>
<dbReference type="InterPro" id="IPR011330">
    <property type="entry name" value="Glyco_hydro/deAcase_b/a-brl"/>
</dbReference>
<dbReference type="SMART" id="SM00872">
    <property type="entry name" value="Alpha-mann_mid"/>
    <property type="match status" value="1"/>
</dbReference>
<evidence type="ECO:0000256" key="3">
    <source>
        <dbReference type="ARBA" id="ARBA00022801"/>
    </source>
</evidence>
<dbReference type="KEGG" id="lali:LA20249_07385"/>
<feature type="domain" description="Glycoside hydrolase family 38 central" evidence="5">
    <location>
        <begin position="275"/>
        <end position="353"/>
    </location>
</feature>
<dbReference type="InterPro" id="IPR041147">
    <property type="entry name" value="GH38_C"/>
</dbReference>
<sequence length="889" mass="101949">MVKTVHVFPHTHWDREWYFTTSRSRVYLLKDLMHVIDNLQHNTGYDRFILDGQASLIEDYLKWRPQDKNTIKQLVADKKLIIGPWYTQTDQFVISGESIVRNMQYGMDVCNELGTYMNVGYVPDSFGQESSMPQIYRGFGIPDTMFWRGVSEENVNHTEFVWKGEDGSKVNVYQIPSGYYIGGVVDETQLDKIMHQEPFASIVKRSTTNHIAFPNGFDQAPARKDLPQMIKKLNTVNKDFNFEVSSIQEYVDAVKSEKPDLEEISGEFTNGKNMRIHKSIYSSRSDLKKLNTEIQYYLVNILEPVLTMGKHFGVDYPQGAVNDIWKLMFENAAHDSIGSCVSDTTNEDVYMRYKQVRDISTNLVEVTLREIATQIKKNKKYEITLSVFNTLPVQRTEITKISFYAPSKDFDIVDSDGNSVDFSIESCDDQTEYISGQTIQLNPGEKIYKPEKIYKVIAFVFAKNVPAMGYKQLYLSENDNKNKAIENINDRTLENDNFKITVQDNGSLTITDKNSGKVYENQAVLEENGDDGDSFNYSPAKKDMIVYSTDQPNTVSVSKSKLVSLAKIDYEFSVPRTLKDRAQKDCNVKMPVSLEVRLEENSPVIKFSVNIDNHEPLDHRLCVDFATGISSKVSYADQQFGTIKRPVYREKEMKSWEANKKNWNEKPISIETCQSFVSLSNDENTISVFPKGVREYEIIGDDYSTIRLTLFRTYGMMGKVDLLYRPGRASGEKVIATPDAELRNDLSFEFGLSISNKKFDDSDVAAKAKDYDTPEQYYEYADFLNGRLIFNMDSVDRTLDENGSILKTNGNLILSTLKKADHRSGYIIRFYNGYGQKSTNDEIVFNKKPNRVELVDLKEDTIEKLPIVNNTVKLNNITHAKIKTLYFEY</sequence>
<dbReference type="InterPro" id="IPR015341">
    <property type="entry name" value="Glyco_hydro_38_cen"/>
</dbReference>
<reference evidence="6 7" key="1">
    <citation type="submission" date="2016-12" db="EMBL/GenBank/DDBJ databases">
        <title>The whole genome sequencing and assembly of Lactobacillus alimentarius DSM 20249T strain.</title>
        <authorList>
            <person name="Lee Y.-J."/>
            <person name="Yi H."/>
            <person name="Bahn Y.-S."/>
            <person name="Kim J.F."/>
            <person name="Lee D.-W."/>
        </authorList>
    </citation>
    <scope>NUCLEOTIDE SEQUENCE [LARGE SCALE GENOMIC DNA]</scope>
    <source>
        <strain evidence="6 7">DSM 20249</strain>
    </source>
</reference>
<protein>
    <submittedName>
        <fullName evidence="6">Alpha-mannosidase</fullName>
    </submittedName>
</protein>
<dbReference type="GO" id="GO:0030246">
    <property type="term" value="F:carbohydrate binding"/>
    <property type="evidence" value="ECO:0007669"/>
    <property type="project" value="InterPro"/>
</dbReference>
<dbReference type="GO" id="GO:0006013">
    <property type="term" value="P:mannose metabolic process"/>
    <property type="evidence" value="ECO:0007669"/>
    <property type="project" value="InterPro"/>
</dbReference>
<dbReference type="SUPFAM" id="SSF88713">
    <property type="entry name" value="Glycoside hydrolase/deacetylase"/>
    <property type="match status" value="1"/>
</dbReference>
<dbReference type="InterPro" id="IPR011013">
    <property type="entry name" value="Gal_mutarotase_sf_dom"/>
</dbReference>
<organism evidence="6 7">
    <name type="scientific">Companilactobacillus alimentarius DSM 20249</name>
    <dbReference type="NCBI Taxonomy" id="1423720"/>
    <lineage>
        <taxon>Bacteria</taxon>
        <taxon>Bacillati</taxon>
        <taxon>Bacillota</taxon>
        <taxon>Bacilli</taxon>
        <taxon>Lactobacillales</taxon>
        <taxon>Lactobacillaceae</taxon>
        <taxon>Companilactobacillus</taxon>
    </lineage>
</organism>
<dbReference type="NCBIfam" id="NF007331">
    <property type="entry name" value="PRK09819.1"/>
    <property type="match status" value="1"/>
</dbReference>
<keyword evidence="4" id="KW-0326">Glycosidase</keyword>
<dbReference type="Gene3D" id="2.70.98.30">
    <property type="entry name" value="Golgi alpha-mannosidase II, domain 4"/>
    <property type="match status" value="1"/>
</dbReference>
<dbReference type="Pfam" id="PF09261">
    <property type="entry name" value="Alpha-mann_mid"/>
    <property type="match status" value="1"/>
</dbReference>
<name>A0A2K9HHZ7_9LACO</name>
<keyword evidence="2" id="KW-0479">Metal-binding</keyword>
<keyword evidence="3" id="KW-0378">Hydrolase</keyword>